<dbReference type="SUPFAM" id="SSF48371">
    <property type="entry name" value="ARM repeat"/>
    <property type="match status" value="1"/>
</dbReference>
<name>A0AAN9GBL3_9CAEN</name>
<evidence type="ECO:0000256" key="2">
    <source>
        <dbReference type="ARBA" id="ARBA00023306"/>
    </source>
</evidence>
<evidence type="ECO:0000256" key="1">
    <source>
        <dbReference type="ARBA" id="ARBA00022618"/>
    </source>
</evidence>
<evidence type="ECO:0000313" key="5">
    <source>
        <dbReference type="Proteomes" id="UP001374579"/>
    </source>
</evidence>
<dbReference type="PANTHER" id="PTHR13255:SF0">
    <property type="entry name" value="ATAXIN-10"/>
    <property type="match status" value="1"/>
</dbReference>
<dbReference type="Proteomes" id="UP001374579">
    <property type="component" value="Unassembled WGS sequence"/>
</dbReference>
<reference evidence="4 5" key="1">
    <citation type="submission" date="2024-02" db="EMBL/GenBank/DDBJ databases">
        <title>Chromosome-scale genome assembly of the rough periwinkle Littorina saxatilis.</title>
        <authorList>
            <person name="De Jode A."/>
            <person name="Faria R."/>
            <person name="Formenti G."/>
            <person name="Sims Y."/>
            <person name="Smith T.P."/>
            <person name="Tracey A."/>
            <person name="Wood J.M.D."/>
            <person name="Zagrodzka Z.B."/>
            <person name="Johannesson K."/>
            <person name="Butlin R.K."/>
            <person name="Leder E.H."/>
        </authorList>
    </citation>
    <scope>NUCLEOTIDE SEQUENCE [LARGE SCALE GENOMIC DNA]</scope>
    <source>
        <strain evidence="4">Snail1</strain>
        <tissue evidence="4">Muscle</tissue>
    </source>
</reference>
<comment type="caution">
    <text evidence="4">The sequence shown here is derived from an EMBL/GenBank/DDBJ whole genome shotgun (WGS) entry which is preliminary data.</text>
</comment>
<dbReference type="Pfam" id="PF09759">
    <property type="entry name" value="Atx10homo_assoc"/>
    <property type="match status" value="1"/>
</dbReference>
<dbReference type="InterPro" id="IPR019156">
    <property type="entry name" value="Ataxin-10_domain"/>
</dbReference>
<feature type="domain" description="Ataxin-10" evidence="3">
    <location>
        <begin position="396"/>
        <end position="489"/>
    </location>
</feature>
<protein>
    <recommendedName>
        <fullName evidence="3">Ataxin-10 domain-containing protein</fullName>
    </recommendedName>
</protein>
<evidence type="ECO:0000259" key="3">
    <source>
        <dbReference type="Pfam" id="PF09759"/>
    </source>
</evidence>
<evidence type="ECO:0000313" key="4">
    <source>
        <dbReference type="EMBL" id="KAK7102346.1"/>
    </source>
</evidence>
<proteinExistence type="predicted"/>
<accession>A0AAN9GBL3</accession>
<dbReference type="EMBL" id="JBAMIC010000010">
    <property type="protein sequence ID" value="KAK7102346.1"/>
    <property type="molecule type" value="Genomic_DNA"/>
</dbReference>
<keyword evidence="2" id="KW-0131">Cell cycle</keyword>
<dbReference type="InterPro" id="IPR051374">
    <property type="entry name" value="Ataxin-10/CTR86_families"/>
</dbReference>
<sequence>MSITFEENLCKCLENLKVGNFRAATSDLYPISKQTPRLGNASDDICCKFVNQMIGVLDVLKDKIGGSNKVEMEDARFFLMDAYRIMRTSCAANSQVQDEFGGVQGSKVMECTRIVLDAATQHYEGESLIQLLAVGIQFLANLATNSEKNQDLVWDHFHMQFKGWLDMTKGEPEVVQERSTKVLNITSFLIEACLPRQWQRNPRFLEEPVNWAVMVSAIQANTTWKLEFGKKCLAKLAQVPGLMKAVMAEGQLGHMERACMLTSMQDVVTEWRDADEKGPVVPSLQNNLQFLIEYLVNNRAVLAANQLEMREASFNAEMHLHVKMLETLAQASCCIAFSPDISNFTVQKDEEPKTLIMYAIGLLMDIHKKGQEGVNMLSMTNRQLDVDINHPAFMLRRDLVRIIGNLSYQNKNSQDAVREAYGKIGIPLLFDHTKLDERNPYIGEWAKLALTNLVRDNEDNAKFVKNLKLVGHVDPLGILKDCGLTLETQGEKIIVKSDGQTPTLSKLSEKTPPRP</sequence>
<dbReference type="PANTHER" id="PTHR13255">
    <property type="entry name" value="ATAXIN-10"/>
    <property type="match status" value="1"/>
</dbReference>
<dbReference type="InterPro" id="IPR016024">
    <property type="entry name" value="ARM-type_fold"/>
</dbReference>
<keyword evidence="1" id="KW-0132">Cell division</keyword>
<gene>
    <name evidence="4" type="ORF">V1264_020580</name>
</gene>
<dbReference type="GO" id="GO:0051301">
    <property type="term" value="P:cell division"/>
    <property type="evidence" value="ECO:0007669"/>
    <property type="project" value="UniProtKB-KW"/>
</dbReference>
<organism evidence="4 5">
    <name type="scientific">Littorina saxatilis</name>
    <dbReference type="NCBI Taxonomy" id="31220"/>
    <lineage>
        <taxon>Eukaryota</taxon>
        <taxon>Metazoa</taxon>
        <taxon>Spiralia</taxon>
        <taxon>Lophotrochozoa</taxon>
        <taxon>Mollusca</taxon>
        <taxon>Gastropoda</taxon>
        <taxon>Caenogastropoda</taxon>
        <taxon>Littorinimorpha</taxon>
        <taxon>Littorinoidea</taxon>
        <taxon>Littorinidae</taxon>
        <taxon>Littorina</taxon>
    </lineage>
</organism>
<dbReference type="GO" id="GO:0005829">
    <property type="term" value="C:cytosol"/>
    <property type="evidence" value="ECO:0007669"/>
    <property type="project" value="TreeGrafter"/>
</dbReference>
<dbReference type="AlphaFoldDB" id="A0AAN9GBL3"/>
<keyword evidence="5" id="KW-1185">Reference proteome</keyword>